<reference evidence="3 4" key="1">
    <citation type="submission" date="2019-09" db="EMBL/GenBank/DDBJ databases">
        <title>Genome sequence of Hymenobacter sp. M3.</title>
        <authorList>
            <person name="Srinivasan S."/>
        </authorList>
    </citation>
    <scope>NUCLEOTIDE SEQUENCE [LARGE SCALE GENOMIC DNA]</scope>
    <source>
        <strain evidence="3 4">M3</strain>
    </source>
</reference>
<dbReference type="PROSITE" id="PS50093">
    <property type="entry name" value="PKD"/>
    <property type="match status" value="2"/>
</dbReference>
<dbReference type="SUPFAM" id="SSF49299">
    <property type="entry name" value="PKD domain"/>
    <property type="match status" value="2"/>
</dbReference>
<feature type="domain" description="PKD" evidence="2">
    <location>
        <begin position="189"/>
        <end position="259"/>
    </location>
</feature>
<keyword evidence="4" id="KW-1185">Reference proteome</keyword>
<feature type="chain" id="PRO_5041696641" evidence="1">
    <location>
        <begin position="29"/>
        <end position="749"/>
    </location>
</feature>
<dbReference type="InterPro" id="IPR045474">
    <property type="entry name" value="GEVED"/>
</dbReference>
<dbReference type="Pfam" id="PF20009">
    <property type="entry name" value="GEVED"/>
    <property type="match status" value="3"/>
</dbReference>
<feature type="domain" description="PKD" evidence="2">
    <location>
        <begin position="423"/>
        <end position="497"/>
    </location>
</feature>
<dbReference type="FunFam" id="2.60.40.10:FF:000270">
    <property type="entry name" value="Cell surface protein"/>
    <property type="match status" value="2"/>
</dbReference>
<name>A0AA88FIA6_9BACT</name>
<dbReference type="InterPro" id="IPR000601">
    <property type="entry name" value="PKD_dom"/>
</dbReference>
<sequence>MPHMLPLRRWAPAILLPLLTLLAPAVQAQCPVAACVPGSAPAANYPFNMGILNVTLNTINNTTAGVRDGYKDYSCAVGPVPAVATTLTVGVDYVMRVTTNAGAAENVRAWLDLNNDGQFNTSTEEIFASSGTGLQTRTVRIGAGAAVGVPLRLRVAADYSLTTLPGPCTTSQYSQTEDYAVTLQASTAAPVAAFVGDQPLTCSGCVQFTDQSQNAPTSWLWNFGDNTTSTQQNPRHCYTTPGTYTVTLTATNAAGNNLSTRAGYITYNTQVPAPAAATCAAATVNYCCGYGITGFALGSLSNSSADGSVGYQDFTCTKRVSLIEGNSYTVSVQTGNTNAQDTRVWLDLNNDGTFTSNELLLTALNRTTNVFATLTIPGSALKNTPLRLRVISDFAGSIVSPCGSVQFGQAEDYSVTVLPNTQPPIANFTSNYSSTCASTVQFTDQSQNAPTSWLWNFGDNTTSTQQNPTHAYTTSGVYTVTLTASNAFGQNISTKANYIAVAVPCITYCASTSSGTTANIWIANVTVSGSTLPTPFSNSSAAEANGYGDYTTKVMSLRQGSTYNMSVVSGTTFNRTTTAWIDYNRNGVFDNASEILYNTQSGAALSANFTVPNLASVVGFTRMRIITRLNNNAPFACQVNQANAETEDYSVNITPLLSAQEARSLASLSVYPNPTPDGRVHLQLAEGRATDTYALTVENTLGAVVLRSQVRLVPGTAAAVDLSTLPRGLYLLRLQGTDGQPLVRRVLRD</sequence>
<gene>
    <name evidence="3" type="ORF">F0P96_18480</name>
</gene>
<dbReference type="CDD" id="cd00146">
    <property type="entry name" value="PKD"/>
    <property type="match status" value="2"/>
</dbReference>
<evidence type="ECO:0000313" key="3">
    <source>
        <dbReference type="EMBL" id="KAA9327221.1"/>
    </source>
</evidence>
<organism evidence="3 4">
    <name type="scientific">Hymenobacter busanensis</name>
    <dbReference type="NCBI Taxonomy" id="2607656"/>
    <lineage>
        <taxon>Bacteria</taxon>
        <taxon>Pseudomonadati</taxon>
        <taxon>Bacteroidota</taxon>
        <taxon>Cytophagia</taxon>
        <taxon>Cytophagales</taxon>
        <taxon>Hymenobacteraceae</taxon>
        <taxon>Hymenobacter</taxon>
    </lineage>
</organism>
<proteinExistence type="predicted"/>
<comment type="caution">
    <text evidence="3">The sequence shown here is derived from an EMBL/GenBank/DDBJ whole genome shotgun (WGS) entry which is preliminary data.</text>
</comment>
<dbReference type="EMBL" id="VTWU01000007">
    <property type="protein sequence ID" value="KAA9327221.1"/>
    <property type="molecule type" value="Genomic_DNA"/>
</dbReference>
<feature type="signal peptide" evidence="1">
    <location>
        <begin position="1"/>
        <end position="28"/>
    </location>
</feature>
<evidence type="ECO:0000256" key="1">
    <source>
        <dbReference type="SAM" id="SignalP"/>
    </source>
</evidence>
<accession>A0AA88FIA6</accession>
<dbReference type="Proteomes" id="UP000326380">
    <property type="component" value="Unassembled WGS sequence"/>
</dbReference>
<dbReference type="InterPro" id="IPR022409">
    <property type="entry name" value="PKD/Chitinase_dom"/>
</dbReference>
<dbReference type="InterPro" id="IPR013783">
    <property type="entry name" value="Ig-like_fold"/>
</dbReference>
<dbReference type="AlphaFoldDB" id="A0AA88FIA6"/>
<dbReference type="InterPro" id="IPR026444">
    <property type="entry name" value="Secre_tail"/>
</dbReference>
<evidence type="ECO:0000313" key="4">
    <source>
        <dbReference type="Proteomes" id="UP000326380"/>
    </source>
</evidence>
<dbReference type="PANTHER" id="PTHR36842:SF1">
    <property type="entry name" value="PROTEIN TOLB"/>
    <property type="match status" value="1"/>
</dbReference>
<dbReference type="Pfam" id="PF18911">
    <property type="entry name" value="PKD_4"/>
    <property type="match status" value="2"/>
</dbReference>
<dbReference type="Gene3D" id="2.60.40.10">
    <property type="entry name" value="Immunoglobulins"/>
    <property type="match status" value="2"/>
</dbReference>
<dbReference type="PANTHER" id="PTHR36842">
    <property type="entry name" value="PROTEIN TOLB HOMOLOG"/>
    <property type="match status" value="1"/>
</dbReference>
<dbReference type="NCBIfam" id="TIGR04183">
    <property type="entry name" value="Por_Secre_tail"/>
    <property type="match status" value="1"/>
</dbReference>
<dbReference type="InterPro" id="IPR035986">
    <property type="entry name" value="PKD_dom_sf"/>
</dbReference>
<evidence type="ECO:0000259" key="2">
    <source>
        <dbReference type="PROSITE" id="PS50093"/>
    </source>
</evidence>
<keyword evidence="1" id="KW-0732">Signal</keyword>
<dbReference type="Pfam" id="PF18962">
    <property type="entry name" value="Por_Secre_tail"/>
    <property type="match status" value="1"/>
</dbReference>
<protein>
    <submittedName>
        <fullName evidence="3">PKD domain-containing protein</fullName>
    </submittedName>
</protein>
<dbReference type="SMART" id="SM00089">
    <property type="entry name" value="PKD"/>
    <property type="match status" value="2"/>
</dbReference>